<dbReference type="Proteomes" id="UP001239111">
    <property type="component" value="Chromosome 4"/>
</dbReference>
<protein>
    <submittedName>
        <fullName evidence="1">Uncharacterized protein</fullName>
    </submittedName>
</protein>
<gene>
    <name evidence="1" type="ORF">QAD02_006299</name>
</gene>
<name>A0ACC2N0L8_9HYME</name>
<proteinExistence type="predicted"/>
<accession>A0ACC2N0L8</accession>
<evidence type="ECO:0000313" key="1">
    <source>
        <dbReference type="EMBL" id="KAJ8664637.1"/>
    </source>
</evidence>
<reference evidence="1" key="1">
    <citation type="submission" date="2023-04" db="EMBL/GenBank/DDBJ databases">
        <title>A chromosome-level genome assembly of the parasitoid wasp Eretmocerus hayati.</title>
        <authorList>
            <person name="Zhong Y."/>
            <person name="Liu S."/>
            <person name="Liu Y."/>
        </authorList>
    </citation>
    <scope>NUCLEOTIDE SEQUENCE</scope>
    <source>
        <strain evidence="1">ZJU_SS_LIU_2023</strain>
    </source>
</reference>
<sequence length="413" mass="46344">MKSIQQVIIVLCGVTIFGCHTLEIKSFKREWKLQRNVTFYWSRRISNFDNSFLYAACSEQGLPEEIKCNVTIETPSNPWNSNSTHKDTCKLRLSANLDSRQKNEITKLVSVDRFADRKAILVWWERPQNSQFQIQNIKVSILNMEFCVTTHLTFPVDVDRHILTANLVLYPNSFEVTISNRKICGTDACRVTHDINGLPIGSPNPFSTGLVSSSIKSVSLNSSEKGFYVSGSDIGAWKFRAMKVNPNGDKTNLIKVSVSDPRHVYSVSSNAHEYYGICLMGERKVYCAQFDDKASVRLNATLKVPGSTQWIGVHNLAEGGLLLLSGNCNGDKCRNFKVTRIKSSENHDEPVEVADLQIKCSNVPQELVVDTMEYGNDVCFYFACAHAQETPGKGLRKSLRFSSKCLNKQAFGL</sequence>
<keyword evidence="2" id="KW-1185">Reference proteome</keyword>
<organism evidence="1 2">
    <name type="scientific">Eretmocerus hayati</name>
    <dbReference type="NCBI Taxonomy" id="131215"/>
    <lineage>
        <taxon>Eukaryota</taxon>
        <taxon>Metazoa</taxon>
        <taxon>Ecdysozoa</taxon>
        <taxon>Arthropoda</taxon>
        <taxon>Hexapoda</taxon>
        <taxon>Insecta</taxon>
        <taxon>Pterygota</taxon>
        <taxon>Neoptera</taxon>
        <taxon>Endopterygota</taxon>
        <taxon>Hymenoptera</taxon>
        <taxon>Apocrita</taxon>
        <taxon>Proctotrupomorpha</taxon>
        <taxon>Chalcidoidea</taxon>
        <taxon>Aphelinidae</taxon>
        <taxon>Aphelininae</taxon>
        <taxon>Eretmocerus</taxon>
    </lineage>
</organism>
<dbReference type="EMBL" id="CM056744">
    <property type="protein sequence ID" value="KAJ8664637.1"/>
    <property type="molecule type" value="Genomic_DNA"/>
</dbReference>
<evidence type="ECO:0000313" key="2">
    <source>
        <dbReference type="Proteomes" id="UP001239111"/>
    </source>
</evidence>
<comment type="caution">
    <text evidence="1">The sequence shown here is derived from an EMBL/GenBank/DDBJ whole genome shotgun (WGS) entry which is preliminary data.</text>
</comment>